<dbReference type="FunFam" id="1.50.10.10:FF:000037">
    <property type="entry name" value="alpha-1,2-Mannosidase"/>
    <property type="match status" value="1"/>
</dbReference>
<proteinExistence type="inferred from homology"/>
<dbReference type="GO" id="GO:0036503">
    <property type="term" value="P:ERAD pathway"/>
    <property type="evidence" value="ECO:0007669"/>
    <property type="project" value="UniProtKB-ARBA"/>
</dbReference>
<dbReference type="InterPro" id="IPR036026">
    <property type="entry name" value="Seven-hairpin_glycosidases"/>
</dbReference>
<dbReference type="GO" id="GO:0004571">
    <property type="term" value="F:mannosyl-oligosaccharide 1,2-alpha-mannosidase activity"/>
    <property type="evidence" value="ECO:0007669"/>
    <property type="project" value="InterPro"/>
</dbReference>
<evidence type="ECO:0000256" key="6">
    <source>
        <dbReference type="PIRSR" id="PIRSR601382-1"/>
    </source>
</evidence>
<keyword evidence="11" id="KW-1133">Transmembrane helix</keyword>
<keyword evidence="4 9" id="KW-0378">Hydrolase</keyword>
<evidence type="ECO:0000256" key="8">
    <source>
        <dbReference type="PIRSR" id="PIRSR601382-3"/>
    </source>
</evidence>
<keyword evidence="11" id="KW-0812">Transmembrane</keyword>
<keyword evidence="7" id="KW-0106">Calcium</keyword>
<reference evidence="12 13" key="1">
    <citation type="journal article" date="2019" name="PLoS ONE">
        <title>Comparative genome analysis indicates high evolutionary potential of pathogenicity genes in Colletotrichum tanaceti.</title>
        <authorList>
            <person name="Lelwala R.V."/>
            <person name="Korhonen P.K."/>
            <person name="Young N.D."/>
            <person name="Scott J.B."/>
            <person name="Ades P.A."/>
            <person name="Gasser R.B."/>
            <person name="Taylor P.W.J."/>
        </authorList>
    </citation>
    <scope>NUCLEOTIDE SEQUENCE [LARGE SCALE GENOMIC DNA]</scope>
    <source>
        <strain evidence="12">BRIP57314</strain>
    </source>
</reference>
<dbReference type="InterPro" id="IPR001382">
    <property type="entry name" value="Glyco_hydro_47"/>
</dbReference>
<dbReference type="STRING" id="1306861.A0A4V6Y9H4"/>
<dbReference type="GO" id="GO:0005975">
    <property type="term" value="P:carbohydrate metabolic process"/>
    <property type="evidence" value="ECO:0007669"/>
    <property type="project" value="InterPro"/>
</dbReference>
<dbReference type="GO" id="GO:0005783">
    <property type="term" value="C:endoplasmic reticulum"/>
    <property type="evidence" value="ECO:0007669"/>
    <property type="project" value="TreeGrafter"/>
</dbReference>
<comment type="similarity">
    <text evidence="3 9">Belongs to the glycosyl hydrolase 47 family.</text>
</comment>
<dbReference type="Proteomes" id="UP000310108">
    <property type="component" value="Unassembled WGS sequence"/>
</dbReference>
<dbReference type="EMBL" id="PJEX01000108">
    <property type="protein sequence ID" value="TKW55206.1"/>
    <property type="molecule type" value="Genomic_DNA"/>
</dbReference>
<accession>A0A4V6Y9H4</accession>
<evidence type="ECO:0000313" key="12">
    <source>
        <dbReference type="EMBL" id="TKW55206.1"/>
    </source>
</evidence>
<name>A0A4V6Y9H4_9PEZI</name>
<feature type="active site" description="Proton donor" evidence="6">
    <location>
        <position position="489"/>
    </location>
</feature>
<dbReference type="InterPro" id="IPR050749">
    <property type="entry name" value="Glycosyl_Hydrolase_47"/>
</dbReference>
<organism evidence="12 13">
    <name type="scientific">Colletotrichum tanaceti</name>
    <dbReference type="NCBI Taxonomy" id="1306861"/>
    <lineage>
        <taxon>Eukaryota</taxon>
        <taxon>Fungi</taxon>
        <taxon>Dikarya</taxon>
        <taxon>Ascomycota</taxon>
        <taxon>Pezizomycotina</taxon>
        <taxon>Sordariomycetes</taxon>
        <taxon>Hypocreomycetidae</taxon>
        <taxon>Glomerellales</taxon>
        <taxon>Glomerellaceae</taxon>
        <taxon>Colletotrichum</taxon>
        <taxon>Colletotrichum destructivum species complex</taxon>
    </lineage>
</organism>
<dbReference type="PANTHER" id="PTHR11742">
    <property type="entry name" value="MANNOSYL-OLIGOSACCHARIDE ALPHA-1,2-MANNOSIDASE-RELATED"/>
    <property type="match status" value="1"/>
</dbReference>
<dbReference type="AlphaFoldDB" id="A0A4V6Y9H4"/>
<dbReference type="Gene3D" id="1.50.10.10">
    <property type="match status" value="1"/>
</dbReference>
<dbReference type="Pfam" id="PF01532">
    <property type="entry name" value="Glyco_hydro_47"/>
    <property type="match status" value="1"/>
</dbReference>
<dbReference type="UniPathway" id="UPA00378"/>
<comment type="caution">
    <text evidence="12">The sequence shown here is derived from an EMBL/GenBank/DDBJ whole genome shotgun (WGS) entry which is preliminary data.</text>
</comment>
<evidence type="ECO:0000256" key="10">
    <source>
        <dbReference type="SAM" id="MobiDB-lite"/>
    </source>
</evidence>
<feature type="region of interest" description="Disordered" evidence="10">
    <location>
        <begin position="1"/>
        <end position="23"/>
    </location>
</feature>
<evidence type="ECO:0000256" key="4">
    <source>
        <dbReference type="ARBA" id="ARBA00022801"/>
    </source>
</evidence>
<gene>
    <name evidence="12" type="primary">MNS1</name>
    <name evidence="12" type="ORF">CTA1_1252</name>
</gene>
<dbReference type="PANTHER" id="PTHR11742:SF29">
    <property type="entry name" value="ALPHA-1,2-MANNOSIDASE"/>
    <property type="match status" value="1"/>
</dbReference>
<feature type="binding site" evidence="7">
    <location>
        <position position="628"/>
    </location>
    <ligand>
        <name>Ca(2+)</name>
        <dbReference type="ChEBI" id="CHEBI:29108"/>
    </ligand>
</feature>
<keyword evidence="7" id="KW-0479">Metal-binding</keyword>
<comment type="cofactor">
    <cofactor evidence="1 7">
        <name>Ca(2+)</name>
        <dbReference type="ChEBI" id="CHEBI:29108"/>
    </cofactor>
</comment>
<feature type="active site" evidence="6">
    <location>
        <position position="374"/>
    </location>
</feature>
<feature type="active site" description="Proton donor" evidence="6">
    <location>
        <position position="238"/>
    </location>
</feature>
<keyword evidence="9" id="KW-0326">Glycosidase</keyword>
<feature type="disulfide bond" evidence="8">
    <location>
        <begin position="446"/>
        <end position="475"/>
    </location>
</feature>
<dbReference type="SUPFAM" id="SSF48225">
    <property type="entry name" value="Seven-hairpin glycosidases"/>
    <property type="match status" value="1"/>
</dbReference>
<feature type="region of interest" description="Disordered" evidence="10">
    <location>
        <begin position="114"/>
        <end position="149"/>
    </location>
</feature>
<evidence type="ECO:0000256" key="2">
    <source>
        <dbReference type="ARBA" id="ARBA00004922"/>
    </source>
</evidence>
<keyword evidence="13" id="KW-1185">Reference proteome</keyword>
<dbReference type="EC" id="3.2.1.-" evidence="9"/>
<keyword evidence="5 8" id="KW-1015">Disulfide bond</keyword>
<protein>
    <recommendedName>
        <fullName evidence="9">alpha-1,2-Mannosidase</fullName>
        <ecNumber evidence="9">3.2.1.-</ecNumber>
    </recommendedName>
</protein>
<evidence type="ECO:0000256" key="3">
    <source>
        <dbReference type="ARBA" id="ARBA00007658"/>
    </source>
</evidence>
<evidence type="ECO:0000256" key="11">
    <source>
        <dbReference type="SAM" id="Phobius"/>
    </source>
</evidence>
<evidence type="ECO:0000256" key="7">
    <source>
        <dbReference type="PIRSR" id="PIRSR601382-2"/>
    </source>
</evidence>
<keyword evidence="11" id="KW-0472">Membrane</keyword>
<feature type="active site" evidence="6">
    <location>
        <position position="540"/>
    </location>
</feature>
<evidence type="ECO:0000313" key="13">
    <source>
        <dbReference type="Proteomes" id="UP000310108"/>
    </source>
</evidence>
<sequence>MPSRALSNRGARKPRYPSVTTAPPLLTRTPLAMGGTLYRWSRVRTLVLSSVIIVCLFYILDATWLHPRTETTMLDRHMNAGDADRADRAGPSSRVSPKSSFDWSAVKFKYPPQTPLTPVPAAGPRGGSSSSPSLPRVQHRFPSESAPAARLREARRHEVRQLFRRCWASYRKYAWMKDALNPISATPKDQFSGWAATLVDSLDTLWIMGLRAEFDEAVAAVASIDFGVSSSDRVNTFETNIRYLGGLMAAYDLSRRPVLLAKAVELGDLLYGAFNTEHRLPVDFINFRDAKSGAGLVAEGSVVSASPGTLSLEMTRLSQLTGDPKYYDAAARVMDLFHDGQQKTALPGLWPMYVSMSKPDVTSGSTFTLAGCADSLYEYLPKMLALLDGREPKYRTMTENFLRAANESLLFRPMLPGGEDVLIAGNVDVDADGEKVLDPESEHLACFVGGVYALAGRLLGREEWVAVGARLTLGCYYAYQAMPTGMMPERFNMVACARRDHCPWDEAKWEAGKRLRPEYKRHLPKGFTTAKDPRYILRPEAIESVFVLYRVTGERGFQEAAWEMWKAVSNGTLVELGNAAVLDVTQKLDPLPKDDYMESFWLAETLKYFYLVFSPPDLISLDDYVLNTEAHPFRRHG</sequence>
<feature type="transmembrane region" description="Helical" evidence="11">
    <location>
        <begin position="46"/>
        <end position="65"/>
    </location>
</feature>
<evidence type="ECO:0000256" key="1">
    <source>
        <dbReference type="ARBA" id="ARBA00001913"/>
    </source>
</evidence>
<evidence type="ECO:0000256" key="9">
    <source>
        <dbReference type="RuleBase" id="RU361193"/>
    </source>
</evidence>
<dbReference type="GO" id="GO:0016020">
    <property type="term" value="C:membrane"/>
    <property type="evidence" value="ECO:0007669"/>
    <property type="project" value="InterPro"/>
</dbReference>
<dbReference type="GO" id="GO:0005509">
    <property type="term" value="F:calcium ion binding"/>
    <property type="evidence" value="ECO:0007669"/>
    <property type="project" value="InterPro"/>
</dbReference>
<dbReference type="PRINTS" id="PR00747">
    <property type="entry name" value="GLYHDRLASE47"/>
</dbReference>
<feature type="compositionally biased region" description="Low complexity" evidence="10">
    <location>
        <begin position="119"/>
        <end position="136"/>
    </location>
</feature>
<comment type="pathway">
    <text evidence="2">Protein modification; protein glycosylation.</text>
</comment>
<evidence type="ECO:0000256" key="5">
    <source>
        <dbReference type="ARBA" id="ARBA00023157"/>
    </source>
</evidence>
<dbReference type="InterPro" id="IPR012341">
    <property type="entry name" value="6hp_glycosidase-like_sf"/>
</dbReference>